<keyword evidence="2 4" id="KW-0378">Hydrolase</keyword>
<dbReference type="SMART" id="SM00710">
    <property type="entry name" value="PbH1"/>
    <property type="match status" value="4"/>
</dbReference>
<dbReference type="InterPro" id="IPR000743">
    <property type="entry name" value="Glyco_hydro_28"/>
</dbReference>
<dbReference type="EMBL" id="QICL01000006">
    <property type="protein sequence ID" value="PXV65892.1"/>
    <property type="molecule type" value="Genomic_DNA"/>
</dbReference>
<accession>A0A2V3PQE0</accession>
<comment type="similarity">
    <text evidence="1 4">Belongs to the glycosyl hydrolase 28 family.</text>
</comment>
<proteinExistence type="inferred from homology"/>
<dbReference type="RefSeq" id="WP_110310081.1">
    <property type="nucleotide sequence ID" value="NZ_QICL01000006.1"/>
</dbReference>
<evidence type="ECO:0000256" key="2">
    <source>
        <dbReference type="ARBA" id="ARBA00022801"/>
    </source>
</evidence>
<evidence type="ECO:0000256" key="1">
    <source>
        <dbReference type="ARBA" id="ARBA00008834"/>
    </source>
</evidence>
<dbReference type="OrthoDB" id="9795222at2"/>
<evidence type="ECO:0000256" key="5">
    <source>
        <dbReference type="SAM" id="SignalP"/>
    </source>
</evidence>
<keyword evidence="7" id="KW-1185">Reference proteome</keyword>
<organism evidence="6 7">
    <name type="scientific">Dysgonomonas alginatilytica</name>
    <dbReference type="NCBI Taxonomy" id="1605892"/>
    <lineage>
        <taxon>Bacteria</taxon>
        <taxon>Pseudomonadati</taxon>
        <taxon>Bacteroidota</taxon>
        <taxon>Bacteroidia</taxon>
        <taxon>Bacteroidales</taxon>
        <taxon>Dysgonomonadaceae</taxon>
        <taxon>Dysgonomonas</taxon>
    </lineage>
</organism>
<keyword evidence="3 4" id="KW-0326">Glycosidase</keyword>
<evidence type="ECO:0000313" key="6">
    <source>
        <dbReference type="EMBL" id="PXV65892.1"/>
    </source>
</evidence>
<dbReference type="InterPro" id="IPR012334">
    <property type="entry name" value="Pectin_lyas_fold"/>
</dbReference>
<dbReference type="PANTHER" id="PTHR31339">
    <property type="entry name" value="PECTIN LYASE-RELATED"/>
    <property type="match status" value="1"/>
</dbReference>
<sequence length="712" mass="79302">MKKIICLLCIVYLMIPSLGAFTPEPDMSWTKKVGARQYPKGTKVFNVSDYGAIADGTTLNTKAIQKAIDACALSGGGTVTFEKGKYLSGSLYLKEGVNFEIPKGTILLGSTNIEDYPEIDTRVAGIEMHWPSALINVLDQKNVMLSGSGIVHAQGKVFWDTYWEMRKEYEAKGLRWIIDYDCKRPRTLLISNSEDITVKDLTFQQAGFWTIQLLYSSYCTVDGVVVQNNIGGHGPSTDGVDVDSSSYILIENCDIDCNDDNFCLKSGRDADGLRVNRPTEYVVIRNCLSRAGGGLITCGSETSGGIRYVLAEGLKAKGTNVAIRLKSAMNRGGTTEHIYIKDVELEDVNVVFEANVNWNPAYSYSTLPKEYENKPLPDHWVKMLEKVDAKKGTPSFRDVYVSDIKIKSSRKFLEISGNKDAYMQNFYFDNVQGDVEMLGNISFAKNIHFQNIDVRAGDNKPVSIENSNNINYPKDIVGNAPFAYQLNGKNSNTKIVLDKHPELAFYFPEMGGNLKFGITGTQANKWLSEFKDVSVQQSDKKSLVYTLSDPLLGKGKLVVTVISLSQSDGVIIEVNPVDIPQNLNLFWSYGGAYAKVLGENEHGRLKPIYCRNNIFSVEQTAFTLYHGESMRLKTVNAVMPVTSEIRLSDAHIQKSPQAFFESGKKTDSPALAATLPLISSQKEYFCIYKQNDKADYNHFMLPDLFKEESLKK</sequence>
<dbReference type="InterPro" id="IPR011050">
    <property type="entry name" value="Pectin_lyase_fold/virulence"/>
</dbReference>
<dbReference type="SUPFAM" id="SSF51126">
    <property type="entry name" value="Pectin lyase-like"/>
    <property type="match status" value="1"/>
</dbReference>
<dbReference type="GO" id="GO:0004650">
    <property type="term" value="F:polygalacturonase activity"/>
    <property type="evidence" value="ECO:0007669"/>
    <property type="project" value="InterPro"/>
</dbReference>
<dbReference type="Pfam" id="PF00295">
    <property type="entry name" value="Glyco_hydro_28"/>
    <property type="match status" value="1"/>
</dbReference>
<evidence type="ECO:0000313" key="7">
    <source>
        <dbReference type="Proteomes" id="UP000247973"/>
    </source>
</evidence>
<dbReference type="Gene3D" id="2.160.20.10">
    <property type="entry name" value="Single-stranded right-handed beta-helix, Pectin lyase-like"/>
    <property type="match status" value="1"/>
</dbReference>
<protein>
    <submittedName>
        <fullName evidence="6">Glycosyl hydrolase family 28</fullName>
    </submittedName>
</protein>
<dbReference type="AlphaFoldDB" id="A0A2V3PQE0"/>
<gene>
    <name evidence="6" type="ORF">CLV62_10665</name>
</gene>
<evidence type="ECO:0000256" key="3">
    <source>
        <dbReference type="ARBA" id="ARBA00023295"/>
    </source>
</evidence>
<dbReference type="InterPro" id="IPR006626">
    <property type="entry name" value="PbH1"/>
</dbReference>
<feature type="chain" id="PRO_5015841641" evidence="5">
    <location>
        <begin position="23"/>
        <end position="712"/>
    </location>
</feature>
<keyword evidence="5" id="KW-0732">Signal</keyword>
<reference evidence="6 7" key="1">
    <citation type="submission" date="2018-03" db="EMBL/GenBank/DDBJ databases">
        <title>Genomic Encyclopedia of Archaeal and Bacterial Type Strains, Phase II (KMG-II): from individual species to whole genera.</title>
        <authorList>
            <person name="Goeker M."/>
        </authorList>
    </citation>
    <scope>NUCLEOTIDE SEQUENCE [LARGE SCALE GENOMIC DNA]</scope>
    <source>
        <strain evidence="6 7">DSM 100214</strain>
    </source>
</reference>
<evidence type="ECO:0000256" key="4">
    <source>
        <dbReference type="RuleBase" id="RU361169"/>
    </source>
</evidence>
<feature type="signal peptide" evidence="5">
    <location>
        <begin position="1"/>
        <end position="22"/>
    </location>
</feature>
<comment type="caution">
    <text evidence="6">The sequence shown here is derived from an EMBL/GenBank/DDBJ whole genome shotgun (WGS) entry which is preliminary data.</text>
</comment>
<dbReference type="PANTHER" id="PTHR31339:SF9">
    <property type="entry name" value="PLASMIN AND FIBRONECTIN-BINDING PROTEIN A"/>
    <property type="match status" value="1"/>
</dbReference>
<dbReference type="InterPro" id="IPR028028">
    <property type="entry name" value="DUF4450"/>
</dbReference>
<dbReference type="InterPro" id="IPR051801">
    <property type="entry name" value="GH28_Enzymes"/>
</dbReference>
<dbReference type="GO" id="GO:0005975">
    <property type="term" value="P:carbohydrate metabolic process"/>
    <property type="evidence" value="ECO:0007669"/>
    <property type="project" value="InterPro"/>
</dbReference>
<name>A0A2V3PQE0_9BACT</name>
<dbReference type="Proteomes" id="UP000247973">
    <property type="component" value="Unassembled WGS sequence"/>
</dbReference>
<dbReference type="CDD" id="cd11747">
    <property type="entry name" value="GH94N_like_1"/>
    <property type="match status" value="1"/>
</dbReference>
<dbReference type="Pfam" id="PF14614">
    <property type="entry name" value="DUF4450"/>
    <property type="match status" value="1"/>
</dbReference>